<sequence length="140" mass="14311">MRALLALMAFLPLAGPARSDGPPQPRTGQPVQAAAESKATTSAAPNGNGTAAMRVYRDPVTGKLFPAPPDASAPRWDDSLMSVERLPNGVIKLNINGQRNAVFTAHRNADGSLGYDCGADAALPGLTPAPASAAGDAHDK</sequence>
<comment type="caution">
    <text evidence="3">The sequence shown here is derived from an EMBL/GenBank/DDBJ whole genome shotgun (WGS) entry which is preliminary data.</text>
</comment>
<feature type="chain" id="PRO_5047517663" evidence="2">
    <location>
        <begin position="20"/>
        <end position="140"/>
    </location>
</feature>
<keyword evidence="2" id="KW-0732">Signal</keyword>
<accession>A0ABP3TNR6</accession>
<evidence type="ECO:0000256" key="1">
    <source>
        <dbReference type="SAM" id="MobiDB-lite"/>
    </source>
</evidence>
<name>A0ABP3TNR6_9GAMM</name>
<organism evidence="3 4">
    <name type="scientific">Dokdonella soli</name>
    <dbReference type="NCBI Taxonomy" id="529810"/>
    <lineage>
        <taxon>Bacteria</taxon>
        <taxon>Pseudomonadati</taxon>
        <taxon>Pseudomonadota</taxon>
        <taxon>Gammaproteobacteria</taxon>
        <taxon>Lysobacterales</taxon>
        <taxon>Rhodanobacteraceae</taxon>
        <taxon>Dokdonella</taxon>
    </lineage>
</organism>
<evidence type="ECO:0000313" key="4">
    <source>
        <dbReference type="Proteomes" id="UP001501523"/>
    </source>
</evidence>
<dbReference type="NCBIfam" id="NF047450">
    <property type="entry name" value="post-PEP-CTERM_1"/>
    <property type="match status" value="1"/>
</dbReference>
<proteinExistence type="predicted"/>
<keyword evidence="4" id="KW-1185">Reference proteome</keyword>
<dbReference type="RefSeq" id="WP_343788503.1">
    <property type="nucleotide sequence ID" value="NZ_BAAAEU010000006.1"/>
</dbReference>
<evidence type="ECO:0000313" key="3">
    <source>
        <dbReference type="EMBL" id="GAA0711550.1"/>
    </source>
</evidence>
<dbReference type="Proteomes" id="UP001501523">
    <property type="component" value="Unassembled WGS sequence"/>
</dbReference>
<gene>
    <name evidence="3" type="ORF">GCM10009105_13520</name>
</gene>
<protein>
    <submittedName>
        <fullName evidence="3">Uncharacterized protein</fullName>
    </submittedName>
</protein>
<reference evidence="4" key="1">
    <citation type="journal article" date="2019" name="Int. J. Syst. Evol. Microbiol.">
        <title>The Global Catalogue of Microorganisms (GCM) 10K type strain sequencing project: providing services to taxonomists for standard genome sequencing and annotation.</title>
        <authorList>
            <consortium name="The Broad Institute Genomics Platform"/>
            <consortium name="The Broad Institute Genome Sequencing Center for Infectious Disease"/>
            <person name="Wu L."/>
            <person name="Ma J."/>
        </authorList>
    </citation>
    <scope>NUCLEOTIDE SEQUENCE [LARGE SCALE GENOMIC DNA]</scope>
    <source>
        <strain evidence="4">JCM 15421</strain>
    </source>
</reference>
<feature type="compositionally biased region" description="Low complexity" evidence="1">
    <location>
        <begin position="33"/>
        <end position="44"/>
    </location>
</feature>
<feature type="signal peptide" evidence="2">
    <location>
        <begin position="1"/>
        <end position="19"/>
    </location>
</feature>
<dbReference type="EMBL" id="BAAAEU010000006">
    <property type="protein sequence ID" value="GAA0711550.1"/>
    <property type="molecule type" value="Genomic_DNA"/>
</dbReference>
<feature type="region of interest" description="Disordered" evidence="1">
    <location>
        <begin position="15"/>
        <end position="53"/>
    </location>
</feature>
<evidence type="ECO:0000256" key="2">
    <source>
        <dbReference type="SAM" id="SignalP"/>
    </source>
</evidence>